<proteinExistence type="predicted"/>
<dbReference type="GO" id="GO:0008236">
    <property type="term" value="F:serine-type peptidase activity"/>
    <property type="evidence" value="ECO:0007669"/>
    <property type="project" value="InterPro"/>
</dbReference>
<name>A0A2V1ITH1_9BACT</name>
<dbReference type="SUPFAM" id="SSF52096">
    <property type="entry name" value="ClpP/crotonase"/>
    <property type="match status" value="1"/>
</dbReference>
<dbReference type="PANTHER" id="PTHR11261:SF3">
    <property type="entry name" value="RETINOL-BINDING PROTEIN 3"/>
    <property type="match status" value="1"/>
</dbReference>
<dbReference type="InterPro" id="IPR005151">
    <property type="entry name" value="Tail-specific_protease"/>
</dbReference>
<sequence length="340" mass="37861">MKSTLSIISALILSAFMSSCHDVREYADDPLGNFEALWTILDEHYCFFSQKDIDWDAVHDTYARRIGPEMTGEELFIVCADMLDELRDGHVNLSAAFNTSYYRKWWSDYPQNFSLRLIEESYFNFNYRQSSGMLYGILRENVGYIYYGSFANPVGEGNLDNVLYFLKNTQGLIIDVRDNGGGDLTNVRTLVSRFITRPTVVGYISHKTGPAHDAFSEPMEITYNPADIGRIRWGKPVIVLTNRSTFSAANNFASVMKLLPGVRLVGATTGGGSGMPYSSELPNGWGVRFSACSMLDAEGRSTESGVEPTEGCAVDMDPIQALSGKDTILEFALDLIQNPR</sequence>
<dbReference type="PANTHER" id="PTHR11261">
    <property type="entry name" value="INTERPHOTORECEPTOR RETINOID-BINDING PROTEIN"/>
    <property type="match status" value="1"/>
</dbReference>
<dbReference type="Pfam" id="PF03572">
    <property type="entry name" value="Peptidase_S41"/>
    <property type="match status" value="1"/>
</dbReference>
<dbReference type="GeneID" id="82525013"/>
<evidence type="ECO:0000313" key="3">
    <source>
        <dbReference type="Proteomes" id="UP000244905"/>
    </source>
</evidence>
<feature type="domain" description="Tail specific protease" evidence="1">
    <location>
        <begin position="110"/>
        <end position="313"/>
    </location>
</feature>
<dbReference type="Gene3D" id="3.30.750.44">
    <property type="match status" value="1"/>
</dbReference>
<protein>
    <submittedName>
        <fullName evidence="2">Peptidase S41</fullName>
    </submittedName>
</protein>
<dbReference type="RefSeq" id="WP_107031174.1">
    <property type="nucleotide sequence ID" value="NZ_CAOLYA010000013.1"/>
</dbReference>
<organism evidence="2 3">
    <name type="scientific">Duncaniella muris</name>
    <dbReference type="NCBI Taxonomy" id="2094150"/>
    <lineage>
        <taxon>Bacteria</taxon>
        <taxon>Pseudomonadati</taxon>
        <taxon>Bacteroidota</taxon>
        <taxon>Bacteroidia</taxon>
        <taxon>Bacteroidales</taxon>
        <taxon>Muribaculaceae</taxon>
        <taxon>Duncaniella</taxon>
    </lineage>
</organism>
<dbReference type="AlphaFoldDB" id="A0A2V1ITH1"/>
<accession>A0A2V1ITH1</accession>
<reference evidence="3" key="1">
    <citation type="submission" date="2018-02" db="EMBL/GenBank/DDBJ databases">
        <authorList>
            <person name="Clavel T."/>
            <person name="Strowig T."/>
        </authorList>
    </citation>
    <scope>NUCLEOTIDE SEQUENCE [LARGE SCALE GENOMIC DNA]</scope>
    <source>
        <strain evidence="3">DSM 103720</strain>
    </source>
</reference>
<dbReference type="CDD" id="cd07563">
    <property type="entry name" value="Peptidase_S41_IRBP"/>
    <property type="match status" value="1"/>
</dbReference>
<comment type="caution">
    <text evidence="2">The sequence shown here is derived from an EMBL/GenBank/DDBJ whole genome shotgun (WGS) entry which is preliminary data.</text>
</comment>
<gene>
    <name evidence="2" type="ORF">C5O23_01445</name>
</gene>
<dbReference type="GO" id="GO:0006508">
    <property type="term" value="P:proteolysis"/>
    <property type="evidence" value="ECO:0007669"/>
    <property type="project" value="InterPro"/>
</dbReference>
<dbReference type="Proteomes" id="UP000244905">
    <property type="component" value="Unassembled WGS sequence"/>
</dbReference>
<keyword evidence="3" id="KW-1185">Reference proteome</keyword>
<dbReference type="EMBL" id="PUEC01000002">
    <property type="protein sequence ID" value="PWB04250.1"/>
    <property type="molecule type" value="Genomic_DNA"/>
</dbReference>
<dbReference type="Pfam" id="PF14684">
    <property type="entry name" value="Tricorn_C1"/>
    <property type="match status" value="1"/>
</dbReference>
<dbReference type="SMART" id="SM00245">
    <property type="entry name" value="TSPc"/>
    <property type="match status" value="1"/>
</dbReference>
<dbReference type="PROSITE" id="PS51257">
    <property type="entry name" value="PROKAR_LIPOPROTEIN"/>
    <property type="match status" value="1"/>
</dbReference>
<dbReference type="InterPro" id="IPR029045">
    <property type="entry name" value="ClpP/crotonase-like_dom_sf"/>
</dbReference>
<evidence type="ECO:0000259" key="1">
    <source>
        <dbReference type="SMART" id="SM00245"/>
    </source>
</evidence>
<evidence type="ECO:0000313" key="2">
    <source>
        <dbReference type="EMBL" id="PWB04250.1"/>
    </source>
</evidence>
<dbReference type="Gene3D" id="3.90.226.10">
    <property type="entry name" value="2-enoyl-CoA Hydratase, Chain A, domain 1"/>
    <property type="match status" value="1"/>
</dbReference>
<dbReference type="InterPro" id="IPR028204">
    <property type="entry name" value="Tricorn_C1"/>
</dbReference>